<evidence type="ECO:0000256" key="2">
    <source>
        <dbReference type="ARBA" id="ARBA00022741"/>
    </source>
</evidence>
<feature type="domain" description="HD-GYP" evidence="9">
    <location>
        <begin position="530"/>
        <end position="740"/>
    </location>
</feature>
<dbReference type="Gene3D" id="1.10.510.10">
    <property type="entry name" value="Transferase(Phosphotransferase) domain 1"/>
    <property type="match status" value="1"/>
</dbReference>
<name>A0A225DAK8_9BACT</name>
<accession>A0A225DAK8</accession>
<keyword evidence="2 6" id="KW-0547">Nucleotide-binding</keyword>
<organism evidence="10 11">
    <name type="scientific">Fimbriiglobus ruber</name>
    <dbReference type="NCBI Taxonomy" id="1908690"/>
    <lineage>
        <taxon>Bacteria</taxon>
        <taxon>Pseudomonadati</taxon>
        <taxon>Planctomycetota</taxon>
        <taxon>Planctomycetia</taxon>
        <taxon>Gemmatales</taxon>
        <taxon>Gemmataceae</taxon>
        <taxon>Fimbriiglobus</taxon>
    </lineage>
</organism>
<dbReference type="PROSITE" id="PS50110">
    <property type="entry name" value="RESPONSE_REGULATORY"/>
    <property type="match status" value="1"/>
</dbReference>
<dbReference type="InterPro" id="IPR008271">
    <property type="entry name" value="Ser/Thr_kinase_AS"/>
</dbReference>
<evidence type="ECO:0000256" key="1">
    <source>
        <dbReference type="ARBA" id="ARBA00022679"/>
    </source>
</evidence>
<proteinExistence type="predicted"/>
<dbReference type="SMART" id="SM00220">
    <property type="entry name" value="S_TKc"/>
    <property type="match status" value="1"/>
</dbReference>
<reference evidence="11" key="1">
    <citation type="submission" date="2017-06" db="EMBL/GenBank/DDBJ databases">
        <title>Genome analysis of Fimbriiglobus ruber SP5, the first member of the order Planctomycetales with confirmed chitinolytic capability.</title>
        <authorList>
            <person name="Ravin N.V."/>
            <person name="Rakitin A.L."/>
            <person name="Ivanova A.A."/>
            <person name="Beletsky A.V."/>
            <person name="Kulichevskaya I.S."/>
            <person name="Mardanov A.V."/>
            <person name="Dedysh S.N."/>
        </authorList>
    </citation>
    <scope>NUCLEOTIDE SEQUENCE [LARGE SCALE GENOMIC DNA]</scope>
    <source>
        <strain evidence="11">SP5</strain>
    </source>
</reference>
<keyword evidence="3 10" id="KW-0418">Kinase</keyword>
<dbReference type="PANTHER" id="PTHR43289">
    <property type="entry name" value="MITOGEN-ACTIVATED PROTEIN KINASE KINASE KINASE 20-RELATED"/>
    <property type="match status" value="1"/>
</dbReference>
<comment type="caution">
    <text evidence="10">The sequence shown here is derived from an EMBL/GenBank/DDBJ whole genome shotgun (WGS) entry which is preliminary data.</text>
</comment>
<keyword evidence="1" id="KW-0808">Transferase</keyword>
<dbReference type="AlphaFoldDB" id="A0A225DAK8"/>
<dbReference type="PROSITE" id="PS50011">
    <property type="entry name" value="PROTEIN_KINASE_DOM"/>
    <property type="match status" value="1"/>
</dbReference>
<keyword evidence="5" id="KW-0597">Phosphoprotein</keyword>
<dbReference type="Pfam" id="PF13487">
    <property type="entry name" value="HD_5"/>
    <property type="match status" value="1"/>
</dbReference>
<dbReference type="SUPFAM" id="SSF109604">
    <property type="entry name" value="HD-domain/PDEase-like"/>
    <property type="match status" value="1"/>
</dbReference>
<keyword evidence="11" id="KW-1185">Reference proteome</keyword>
<dbReference type="Proteomes" id="UP000214646">
    <property type="component" value="Unassembled WGS sequence"/>
</dbReference>
<dbReference type="InterPro" id="IPR017441">
    <property type="entry name" value="Protein_kinase_ATP_BS"/>
</dbReference>
<dbReference type="InterPro" id="IPR037522">
    <property type="entry name" value="HD_GYP_dom"/>
</dbReference>
<evidence type="ECO:0000256" key="3">
    <source>
        <dbReference type="ARBA" id="ARBA00022777"/>
    </source>
</evidence>
<dbReference type="GO" id="GO:0004674">
    <property type="term" value="F:protein serine/threonine kinase activity"/>
    <property type="evidence" value="ECO:0007669"/>
    <property type="project" value="UniProtKB-KW"/>
</dbReference>
<dbReference type="GO" id="GO:0000160">
    <property type="term" value="P:phosphorelay signal transduction system"/>
    <property type="evidence" value="ECO:0007669"/>
    <property type="project" value="InterPro"/>
</dbReference>
<evidence type="ECO:0000313" key="10">
    <source>
        <dbReference type="EMBL" id="OWK34169.1"/>
    </source>
</evidence>
<dbReference type="Gene3D" id="3.30.200.20">
    <property type="entry name" value="Phosphorylase Kinase, domain 1"/>
    <property type="match status" value="1"/>
</dbReference>
<feature type="domain" description="Response regulatory" evidence="8">
    <location>
        <begin position="382"/>
        <end position="497"/>
    </location>
</feature>
<gene>
    <name evidence="10" type="ORF">FRUB_10140</name>
</gene>
<dbReference type="Gene3D" id="1.10.3210.10">
    <property type="entry name" value="Hypothetical protein af1432"/>
    <property type="match status" value="1"/>
</dbReference>
<dbReference type="InterPro" id="IPR001789">
    <property type="entry name" value="Sig_transdc_resp-reg_receiver"/>
</dbReference>
<dbReference type="CDD" id="cd00077">
    <property type="entry name" value="HDc"/>
    <property type="match status" value="1"/>
</dbReference>
<dbReference type="PROSITE" id="PS00108">
    <property type="entry name" value="PROTEIN_KINASE_ST"/>
    <property type="match status" value="1"/>
</dbReference>
<dbReference type="SUPFAM" id="SSF52172">
    <property type="entry name" value="CheY-like"/>
    <property type="match status" value="1"/>
</dbReference>
<dbReference type="InterPro" id="IPR011009">
    <property type="entry name" value="Kinase-like_dom_sf"/>
</dbReference>
<feature type="domain" description="Protein kinase" evidence="7">
    <location>
        <begin position="96"/>
        <end position="364"/>
    </location>
</feature>
<dbReference type="InterPro" id="IPR003607">
    <property type="entry name" value="HD/PDEase_dom"/>
</dbReference>
<keyword evidence="10" id="KW-0723">Serine/threonine-protein kinase</keyword>
<dbReference type="InterPro" id="IPR000719">
    <property type="entry name" value="Prot_kinase_dom"/>
</dbReference>
<dbReference type="PROSITE" id="PS00107">
    <property type="entry name" value="PROTEIN_KINASE_ATP"/>
    <property type="match status" value="1"/>
</dbReference>
<dbReference type="PROSITE" id="PS51832">
    <property type="entry name" value="HD_GYP"/>
    <property type="match status" value="1"/>
</dbReference>
<dbReference type="PANTHER" id="PTHR43289:SF6">
    <property type="entry name" value="SERINE_THREONINE-PROTEIN KINASE NEKL-3"/>
    <property type="match status" value="1"/>
</dbReference>
<dbReference type="SMART" id="SM00448">
    <property type="entry name" value="REC"/>
    <property type="match status" value="1"/>
</dbReference>
<dbReference type="InterPro" id="IPR011006">
    <property type="entry name" value="CheY-like_superfamily"/>
</dbReference>
<dbReference type="GO" id="GO:0005524">
    <property type="term" value="F:ATP binding"/>
    <property type="evidence" value="ECO:0007669"/>
    <property type="project" value="UniProtKB-UniRule"/>
</dbReference>
<evidence type="ECO:0000256" key="6">
    <source>
        <dbReference type="PROSITE-ProRule" id="PRU10141"/>
    </source>
</evidence>
<dbReference type="CDD" id="cd14014">
    <property type="entry name" value="STKc_PknB_like"/>
    <property type="match status" value="1"/>
</dbReference>
<dbReference type="Pfam" id="PF00072">
    <property type="entry name" value="Response_reg"/>
    <property type="match status" value="1"/>
</dbReference>
<dbReference type="Pfam" id="PF00069">
    <property type="entry name" value="Pkinase"/>
    <property type="match status" value="1"/>
</dbReference>
<evidence type="ECO:0000259" key="9">
    <source>
        <dbReference type="PROSITE" id="PS51832"/>
    </source>
</evidence>
<dbReference type="Gene3D" id="3.40.50.2300">
    <property type="match status" value="1"/>
</dbReference>
<dbReference type="EMBL" id="NIDE01000020">
    <property type="protein sequence ID" value="OWK34169.1"/>
    <property type="molecule type" value="Genomic_DNA"/>
</dbReference>
<dbReference type="SUPFAM" id="SSF56112">
    <property type="entry name" value="Protein kinase-like (PK-like)"/>
    <property type="match status" value="1"/>
</dbReference>
<evidence type="ECO:0000256" key="4">
    <source>
        <dbReference type="ARBA" id="ARBA00022840"/>
    </source>
</evidence>
<evidence type="ECO:0000313" key="11">
    <source>
        <dbReference type="Proteomes" id="UP000214646"/>
    </source>
</evidence>
<evidence type="ECO:0000259" key="7">
    <source>
        <dbReference type="PROSITE" id="PS50011"/>
    </source>
</evidence>
<keyword evidence="4 6" id="KW-0067">ATP-binding</keyword>
<protein>
    <submittedName>
        <fullName evidence="10">Serine/threonine protein kinase</fullName>
    </submittedName>
</protein>
<feature type="modified residue" description="4-aspartylphosphate" evidence="5">
    <location>
        <position position="430"/>
    </location>
</feature>
<feature type="binding site" evidence="6">
    <location>
        <position position="125"/>
    </location>
    <ligand>
        <name>ATP</name>
        <dbReference type="ChEBI" id="CHEBI:30616"/>
    </ligand>
</feature>
<evidence type="ECO:0000259" key="8">
    <source>
        <dbReference type="PROSITE" id="PS50110"/>
    </source>
</evidence>
<sequence>MKSTNDLVLLETVDLEIPKAPPVDAAASKLLTWMLDTWVVLPEDWDELSQLVRSNIQNSATIEELTNQLVASKLLTRFQADLLHRGKWDELILGHYRLLGQIGRGGMGVVYCAEHLYLRRRVAIKVTTQMIEDNPRLLHRFYAESRAVARLRHPNIVTCLDSGRHQWADSTKPPRDYFVMELLNGQDLFSLVRTTGPLPVYRVATLFRQIADALAEAHRHGLVHRDIKPPNIFVTPDWQAKLLDFGLALQPHRQLTEPGALLGTVGYMAPEQAKDAHAVDGRADLFSLGATMFLAATGSEPFPESGNVLADLSRRLTGAPPDVLKVRPELPVDLAALIQKLMETNPEDRFPSAAALSAALVPFTRWTPHEAVAADGREKATRVLAVGQDDTTRNYLEALLGDEFRVIWSRNNKDMLTVLERRAVDLVVIDVASPDSGLAELLTTIRTHTPDPELKILLVSRDTPTEALGGLLACGADDFLAHPFRPVEFRSRVRALLSRRKAARDTATPGPGTRPVDITVTPAGGARTEVAHPWNVMITAVAELLAESGYLAAGFQHRISRYVQALAVMTDPEGEYARLQDAAYVNVLTVAAPLYDIGLLVLPGGLVMKPGRLDADEQMVMQTHVSIGAGLMGGMAAKLPTESAGLAVAADLIRGHHERWDGSGYPDQLAGSEIPLAARVMAVASVYDALRSRRPHRPALSHAHAVRVIANESPGRFDPAILAAFAASAPRFEDVFKRYS</sequence>
<evidence type="ECO:0000256" key="5">
    <source>
        <dbReference type="PROSITE-ProRule" id="PRU00169"/>
    </source>
</evidence>